<sequence length="290" mass="31857">MLSDAIARSGLTLERVADAVAARGGVLAVSTLSHWRSGRSMPTRRGSLVVVGHLEDVLGLESGSLRLLAKPAYRGGRPTVESRMSPVAASFSKGGRVRELLGEVDMRSDERLMRLSQHDRCRIGPDRAKESLLVRQVLRATEDGADRFVIAFWHDTSQPLPQLVALRGCRVGHVVRDPAAAVLVAELLFTRPLECGETIVTEHELRRLAPAPDGAEDCYGRSLRHPTRECLLEVDFDPDTLPVRCEQVAEPENHSQPATRRALTVDSDCRVHALANGFGPGVVEIRWTWS</sequence>
<dbReference type="Proteomes" id="UP000256269">
    <property type="component" value="Unassembled WGS sequence"/>
</dbReference>
<dbReference type="RefSeq" id="WP_116176265.1">
    <property type="nucleotide sequence ID" value="NZ_CP144375.1"/>
</dbReference>
<keyword evidence="2" id="KW-1185">Reference proteome</keyword>
<gene>
    <name evidence="1" type="ORF">BCF44_107263</name>
</gene>
<name>A0A3E0HIF0_9PSEU</name>
<reference evidence="1 2" key="1">
    <citation type="submission" date="2018-08" db="EMBL/GenBank/DDBJ databases">
        <title>Genomic Encyclopedia of Archaeal and Bacterial Type Strains, Phase II (KMG-II): from individual species to whole genera.</title>
        <authorList>
            <person name="Goeker M."/>
        </authorList>
    </citation>
    <scope>NUCLEOTIDE SEQUENCE [LARGE SCALE GENOMIC DNA]</scope>
    <source>
        <strain evidence="1 2">DSM 45791</strain>
    </source>
</reference>
<evidence type="ECO:0000313" key="2">
    <source>
        <dbReference type="Proteomes" id="UP000256269"/>
    </source>
</evidence>
<dbReference type="EMBL" id="QUNO01000007">
    <property type="protein sequence ID" value="REH46130.1"/>
    <property type="molecule type" value="Genomic_DNA"/>
</dbReference>
<evidence type="ECO:0000313" key="1">
    <source>
        <dbReference type="EMBL" id="REH46130.1"/>
    </source>
</evidence>
<dbReference type="OrthoDB" id="3690688at2"/>
<dbReference type="AlphaFoldDB" id="A0A3E0HIF0"/>
<proteinExistence type="predicted"/>
<organism evidence="1 2">
    <name type="scientific">Kutzneria buriramensis</name>
    <dbReference type="NCBI Taxonomy" id="1045776"/>
    <lineage>
        <taxon>Bacteria</taxon>
        <taxon>Bacillati</taxon>
        <taxon>Actinomycetota</taxon>
        <taxon>Actinomycetes</taxon>
        <taxon>Pseudonocardiales</taxon>
        <taxon>Pseudonocardiaceae</taxon>
        <taxon>Kutzneria</taxon>
    </lineage>
</organism>
<protein>
    <submittedName>
        <fullName evidence="1">Uncharacterized protein</fullName>
    </submittedName>
</protein>
<accession>A0A3E0HIF0</accession>
<comment type="caution">
    <text evidence="1">The sequence shown here is derived from an EMBL/GenBank/DDBJ whole genome shotgun (WGS) entry which is preliminary data.</text>
</comment>